<dbReference type="EMBL" id="JBHUMO010000013">
    <property type="protein sequence ID" value="MFD2728377.1"/>
    <property type="molecule type" value="Genomic_DNA"/>
</dbReference>
<keyword evidence="2" id="KW-0597">Phosphoprotein</keyword>
<reference evidence="9" key="1">
    <citation type="journal article" date="2019" name="Int. J. Syst. Evol. Microbiol.">
        <title>The Global Catalogue of Microorganisms (GCM) 10K type strain sequencing project: providing services to taxonomists for standard genome sequencing and annotation.</title>
        <authorList>
            <consortium name="The Broad Institute Genomics Platform"/>
            <consortium name="The Broad Institute Genome Sequencing Center for Infectious Disease"/>
            <person name="Wu L."/>
            <person name="Ma J."/>
        </authorList>
    </citation>
    <scope>NUCLEOTIDE SEQUENCE [LARGE SCALE GENOMIC DNA]</scope>
    <source>
        <strain evidence="9">TISTR 932</strain>
    </source>
</reference>
<evidence type="ECO:0000256" key="3">
    <source>
        <dbReference type="ARBA" id="ARBA00022597"/>
    </source>
</evidence>
<keyword evidence="3" id="KW-0762">Sugar transport</keyword>
<keyword evidence="1" id="KW-0813">Transport</keyword>
<proteinExistence type="predicted"/>
<dbReference type="Pfam" id="PF02302">
    <property type="entry name" value="PTS_IIB"/>
    <property type="match status" value="1"/>
</dbReference>
<dbReference type="SUPFAM" id="SSF52794">
    <property type="entry name" value="PTS system IIB component-like"/>
    <property type="match status" value="1"/>
</dbReference>
<dbReference type="RefSeq" id="WP_105195105.1">
    <property type="nucleotide sequence ID" value="NZ_JBHUMO010000013.1"/>
</dbReference>
<dbReference type="InterPro" id="IPR003353">
    <property type="entry name" value="PTS_IIB_fruc"/>
</dbReference>
<dbReference type="GO" id="GO:0016740">
    <property type="term" value="F:transferase activity"/>
    <property type="evidence" value="ECO:0007669"/>
    <property type="project" value="UniProtKB-KW"/>
</dbReference>
<evidence type="ECO:0000259" key="7">
    <source>
        <dbReference type="PROSITE" id="PS51099"/>
    </source>
</evidence>
<feature type="domain" description="PTS EIIB type-2" evidence="7">
    <location>
        <begin position="1"/>
        <end position="99"/>
    </location>
</feature>
<comment type="caution">
    <text evidence="8">The sequence shown here is derived from an EMBL/GenBank/DDBJ whole genome shotgun (WGS) entry which is preliminary data.</text>
</comment>
<dbReference type="Proteomes" id="UP001597427">
    <property type="component" value="Unassembled WGS sequence"/>
</dbReference>
<sequence length="103" mass="10953">MKIVGVTACPSGVAHTYMAAEALKLAGEKHGVEILIETQGGAGVENKLSDKDISEAVCVILSNDIDIKGQERFKGKPCLRKGVSSLIKQSDAIVKALKLKFEN</sequence>
<gene>
    <name evidence="8" type="ORF">ACFSR0_02850</name>
</gene>
<name>A0ABW5TGE2_9ENTE</name>
<evidence type="ECO:0000313" key="8">
    <source>
        <dbReference type="EMBL" id="MFD2728377.1"/>
    </source>
</evidence>
<dbReference type="InterPro" id="IPR013011">
    <property type="entry name" value="PTS_EIIB_2"/>
</dbReference>
<keyword evidence="9" id="KW-1185">Reference proteome</keyword>
<dbReference type="InterPro" id="IPR036095">
    <property type="entry name" value="PTS_EIIB-like_sf"/>
</dbReference>
<keyword evidence="5" id="KW-0598">Phosphotransferase system</keyword>
<organism evidence="8 9">
    <name type="scientific">Enterococcus camelliae</name>
    <dbReference type="NCBI Taxonomy" id="453959"/>
    <lineage>
        <taxon>Bacteria</taxon>
        <taxon>Bacillati</taxon>
        <taxon>Bacillota</taxon>
        <taxon>Bacilli</taxon>
        <taxon>Lactobacillales</taxon>
        <taxon>Enterococcaceae</taxon>
        <taxon>Enterococcus</taxon>
    </lineage>
</organism>
<evidence type="ECO:0000313" key="9">
    <source>
        <dbReference type="Proteomes" id="UP001597427"/>
    </source>
</evidence>
<dbReference type="CDD" id="cd05569">
    <property type="entry name" value="PTS_IIB_fructose"/>
    <property type="match status" value="1"/>
</dbReference>
<evidence type="ECO:0000256" key="1">
    <source>
        <dbReference type="ARBA" id="ARBA00022448"/>
    </source>
</evidence>
<keyword evidence="4 8" id="KW-0808">Transferase</keyword>
<evidence type="ECO:0000256" key="5">
    <source>
        <dbReference type="ARBA" id="ARBA00022683"/>
    </source>
</evidence>
<dbReference type="NCBIfam" id="TIGR00829">
    <property type="entry name" value="FRU"/>
    <property type="match status" value="1"/>
</dbReference>
<dbReference type="InterPro" id="IPR003501">
    <property type="entry name" value="PTS_EIIB_2/3"/>
</dbReference>
<protein>
    <submittedName>
        <fullName evidence="8">PTS fructose transporter subunit IIB</fullName>
        <ecNumber evidence="8">2.7.1.202</ecNumber>
    </submittedName>
</protein>
<dbReference type="EC" id="2.7.1.202" evidence="8"/>
<accession>A0ABW5TGE2</accession>
<dbReference type="PANTHER" id="PTHR30505">
    <property type="entry name" value="FRUCTOSE-LIKE PERMEASE"/>
    <property type="match status" value="1"/>
</dbReference>
<evidence type="ECO:0000256" key="2">
    <source>
        <dbReference type="ARBA" id="ARBA00022553"/>
    </source>
</evidence>
<dbReference type="PROSITE" id="PS51099">
    <property type="entry name" value="PTS_EIIB_TYPE_2"/>
    <property type="match status" value="1"/>
</dbReference>
<evidence type="ECO:0000256" key="4">
    <source>
        <dbReference type="ARBA" id="ARBA00022679"/>
    </source>
</evidence>
<dbReference type="InterPro" id="IPR050864">
    <property type="entry name" value="Bacterial_PTS_Sugar_Transport"/>
</dbReference>
<keyword evidence="6" id="KW-0418">Kinase</keyword>
<dbReference type="PANTHER" id="PTHR30505:SF0">
    <property type="entry name" value="FRUCTOSE-LIKE PTS SYSTEM EIIBC COMPONENT-RELATED"/>
    <property type="match status" value="1"/>
</dbReference>
<evidence type="ECO:0000256" key="6">
    <source>
        <dbReference type="ARBA" id="ARBA00022777"/>
    </source>
</evidence>
<dbReference type="Gene3D" id="3.40.50.2300">
    <property type="match status" value="1"/>
</dbReference>